<dbReference type="Proteomes" id="UP001431783">
    <property type="component" value="Unassembled WGS sequence"/>
</dbReference>
<gene>
    <name evidence="1" type="ORF">WA026_005020</name>
</gene>
<proteinExistence type="predicted"/>
<name>A0AAW1UKP4_9CUCU</name>
<comment type="caution">
    <text evidence="1">The sequence shown here is derived from an EMBL/GenBank/DDBJ whole genome shotgun (WGS) entry which is preliminary data.</text>
</comment>
<keyword evidence="2" id="KW-1185">Reference proteome</keyword>
<organism evidence="1 2">
    <name type="scientific">Henosepilachna vigintioctopunctata</name>
    <dbReference type="NCBI Taxonomy" id="420089"/>
    <lineage>
        <taxon>Eukaryota</taxon>
        <taxon>Metazoa</taxon>
        <taxon>Ecdysozoa</taxon>
        <taxon>Arthropoda</taxon>
        <taxon>Hexapoda</taxon>
        <taxon>Insecta</taxon>
        <taxon>Pterygota</taxon>
        <taxon>Neoptera</taxon>
        <taxon>Endopterygota</taxon>
        <taxon>Coleoptera</taxon>
        <taxon>Polyphaga</taxon>
        <taxon>Cucujiformia</taxon>
        <taxon>Coccinelloidea</taxon>
        <taxon>Coccinellidae</taxon>
        <taxon>Epilachninae</taxon>
        <taxon>Epilachnini</taxon>
        <taxon>Henosepilachna</taxon>
    </lineage>
</organism>
<evidence type="ECO:0000313" key="1">
    <source>
        <dbReference type="EMBL" id="KAK9884082.1"/>
    </source>
</evidence>
<dbReference type="EMBL" id="JARQZJ010000092">
    <property type="protein sequence ID" value="KAK9884082.1"/>
    <property type="molecule type" value="Genomic_DNA"/>
</dbReference>
<reference evidence="1 2" key="1">
    <citation type="submission" date="2023-03" db="EMBL/GenBank/DDBJ databases">
        <title>Genome insight into feeding habits of ladybird beetles.</title>
        <authorList>
            <person name="Li H.-S."/>
            <person name="Huang Y.-H."/>
            <person name="Pang H."/>
        </authorList>
    </citation>
    <scope>NUCLEOTIDE SEQUENCE [LARGE SCALE GENOMIC DNA]</scope>
    <source>
        <strain evidence="1">SYSU_2023b</strain>
        <tissue evidence="1">Whole body</tissue>
    </source>
</reference>
<dbReference type="AlphaFoldDB" id="A0AAW1UKP4"/>
<protein>
    <submittedName>
        <fullName evidence="1">Uncharacterized protein</fullName>
    </submittedName>
</protein>
<dbReference type="PANTHER" id="PTHR45913">
    <property type="entry name" value="EPM2A-INTERACTING PROTEIN 1"/>
    <property type="match status" value="1"/>
</dbReference>
<dbReference type="PANTHER" id="PTHR45913:SF19">
    <property type="entry name" value="LOW QUALITY PROTEIN: ZINC FINGER BED DOMAIN-CONTAINING PROTEIN 5-LIKE"/>
    <property type="match status" value="1"/>
</dbReference>
<evidence type="ECO:0000313" key="2">
    <source>
        <dbReference type="Proteomes" id="UP001431783"/>
    </source>
</evidence>
<accession>A0AAW1UKP4</accession>
<sequence length="96" mass="11404">MMLHLTNLKSEFNRYFPYCEDKSIQKLIRNPFIVNVSEVSDEIQEGVIEMQHDTNLKDTFESGINLEDYWSQKAISFPKLRDIAIRHLVKWSLEDL</sequence>